<proteinExistence type="inferred from homology"/>
<evidence type="ECO:0000313" key="6">
    <source>
        <dbReference type="EMBL" id="OZJ06770.1"/>
    </source>
</evidence>
<keyword evidence="3" id="KW-0805">Transcription regulation</keyword>
<dbReference type="GO" id="GO:0010628">
    <property type="term" value="P:positive regulation of gene expression"/>
    <property type="evidence" value="ECO:0007669"/>
    <property type="project" value="TreeGrafter"/>
</dbReference>
<gene>
    <name evidence="6" type="ORF">BZG36_00320</name>
</gene>
<sequence length="1508" mass="173370">MAQGLEAFTAAVSRTLGDIRLPDGQANGTDDVWYNGLFDVRPVKRAKTNDRRHSGPEDRVARIAAEYVSALKAGANMLEVFTLLIQKHMEAMNEKPVSTVKIAFILDLFEYLLSSPHLIPPNSKMSELAVMTTQLFEYIHPQLTIANPNLWLITFEFMMRAVRNDPKVIETIPSGLAVNIVKHILMQINGLPADLSDREFECVQLGTEFINVFLVGLKGNGAGCLSHYDVILALPDVYGKFQGGVFAQSVHWTIEKFVNELGKRRRQLSFLMMPPDASWRLISQISRRHEYNDLTTRTSFKMFEGDLVEFVQEGNATSFETHFRDMLYQRASMDEYRQLTRSATGTPIEPSQVRKAIVRKTRDVVRCIQERSRFDVARDDADQNRDISMEGTSPDPERTDVKILIPQHLEFWELLIETADQLYSFVCAEFFTYEDILRDFHRLVHHVPDTEDEFDQGLPLQKDNSLIWLLCQLFHVEKIGRDVAADLAGDERLFGLLVSLYNDKQITSVDAFSLRDLALQCAMAHQKAHLRDTVTIKERHPQSALALPYASICYQLQQEFNTNYYSNATNEQSFKDLPMQEIIKVAMESLQRQNLVPNTLYVYLVPNVVEIASLAMPNTTYLRGGSLDYKLLDMLNVCAKHRLVGLIHKMMLQETGPRVVPDKAPQANCVSPYVIDVAYKLLYSAPCASDLIVKELFDKLRRCDKLIKSHTESNTVIPDHTLRWLHTILQLLNYRCLRYLKLSPLAPVLLHYIRYSISCLEHRQIYQVLESFALNIMRMQIDVKLLRSLDDPNRDKPIWFAESELLARVMVISLARLIKMRGQADISTDLIHRVLSSFYPYHISWSPETLQYFPDSLKTYYETNMDADIPEKPTVNQQKINQLVQGNDAHNAFLLHGSTSSEKTLKDFYSKLENQPSFLCVLWTITMMKKSADAIAMASVRKIMLMFAPARLSTYTCDLIAYILEREYNSAELEHAFNILDQMIWKYQILSFGHVMFALIKGHHEARFIKQAFRFLDYLLFRSPHFKERAEKWRTLGVASRYWTENDHFDKLMVYLKEYPEYFDFDAFAMSGYDKVLKPLDPPSSVAMPIYFTNVITRSFPYLDLAIGRLIEYEELDLLIKFLDTYGWLYSYHHYPLSFLRTTIHYYYGSTTLLNPEVMKRLLKLLDFDQQELAPELRAYAHGEGGNPTDLFDRSYFKGVVFRLANNVSPHKCAPKASPHLPERHFREISSPAVLALYNACIEIMATPIPAKQVVNILLDLVFVRGEDAVAIPSYVIHAIGLLMPCLPNGYYVAPIWEEMIGIMQNDPYLLENSEKCSLLRCEISTPGISEQRGWNVPSESDIYFLEDTKATVFPYIVNDYTFNVNNFTLTTANCMLTLFHSILHYSSLDSFVTVLEYFKALREGVGLRTDVQLLYCCAMLGPILHRIEKIPRVDAEFPAELMKVVAQVTTAMNISSDTSYVALEEVYDFLFHIRNHFLKSPDTVANIHQIILSMKPSIAKRLIRLVI</sequence>
<dbReference type="EMBL" id="MVBO01000002">
    <property type="protein sequence ID" value="OZJ06770.1"/>
    <property type="molecule type" value="Genomic_DNA"/>
</dbReference>
<evidence type="ECO:0000256" key="3">
    <source>
        <dbReference type="ARBA" id="ARBA00023015"/>
    </source>
</evidence>
<accession>A0A261Y821</accession>
<dbReference type="PANTHER" id="PTHR12691:SF10">
    <property type="entry name" value="MEDIATOR OF RNA POLYMERASE II TRANSCRIPTION SUBUNIT 23"/>
    <property type="match status" value="1"/>
</dbReference>
<dbReference type="GO" id="GO:0005667">
    <property type="term" value="C:transcription regulator complex"/>
    <property type="evidence" value="ECO:0007669"/>
    <property type="project" value="TreeGrafter"/>
</dbReference>
<evidence type="ECO:0000256" key="2">
    <source>
        <dbReference type="ARBA" id="ARBA00010222"/>
    </source>
</evidence>
<protein>
    <recommendedName>
        <fullName evidence="8">Mediator of RNA polymerase II transcription subunit 23</fullName>
    </recommendedName>
</protein>
<evidence type="ECO:0000256" key="1">
    <source>
        <dbReference type="ARBA" id="ARBA00004123"/>
    </source>
</evidence>
<dbReference type="OrthoDB" id="9982951at2759"/>
<organism evidence="6 7">
    <name type="scientific">Bifiguratus adelaidae</name>
    <dbReference type="NCBI Taxonomy" id="1938954"/>
    <lineage>
        <taxon>Eukaryota</taxon>
        <taxon>Fungi</taxon>
        <taxon>Fungi incertae sedis</taxon>
        <taxon>Mucoromycota</taxon>
        <taxon>Mucoromycotina</taxon>
        <taxon>Endogonomycetes</taxon>
        <taxon>Endogonales</taxon>
        <taxon>Endogonales incertae sedis</taxon>
        <taxon>Bifiguratus</taxon>
    </lineage>
</organism>
<evidence type="ECO:0000256" key="4">
    <source>
        <dbReference type="ARBA" id="ARBA00023163"/>
    </source>
</evidence>
<dbReference type="Proteomes" id="UP000242875">
    <property type="component" value="Unassembled WGS sequence"/>
</dbReference>
<evidence type="ECO:0000256" key="5">
    <source>
        <dbReference type="ARBA" id="ARBA00023242"/>
    </source>
</evidence>
<comment type="subcellular location">
    <subcellularLocation>
        <location evidence="1">Nucleus</location>
    </subcellularLocation>
</comment>
<dbReference type="GO" id="GO:0006357">
    <property type="term" value="P:regulation of transcription by RNA polymerase II"/>
    <property type="evidence" value="ECO:0007669"/>
    <property type="project" value="TreeGrafter"/>
</dbReference>
<evidence type="ECO:0000313" key="7">
    <source>
        <dbReference type="Proteomes" id="UP000242875"/>
    </source>
</evidence>
<comment type="caution">
    <text evidence="6">The sequence shown here is derived from an EMBL/GenBank/DDBJ whole genome shotgun (WGS) entry which is preliminary data.</text>
</comment>
<dbReference type="Pfam" id="PF11573">
    <property type="entry name" value="Med23"/>
    <property type="match status" value="1"/>
</dbReference>
<dbReference type="GO" id="GO:0016592">
    <property type="term" value="C:mediator complex"/>
    <property type="evidence" value="ECO:0007669"/>
    <property type="project" value="TreeGrafter"/>
</dbReference>
<name>A0A261Y821_9FUNG</name>
<keyword evidence="4" id="KW-0804">Transcription</keyword>
<comment type="similarity">
    <text evidence="2">Belongs to the Mediator complex subunit 23 family.</text>
</comment>
<reference evidence="6 7" key="1">
    <citation type="journal article" date="2017" name="Mycologia">
        <title>Bifiguratus adelaidae, gen. et sp. nov., a new member of Mucoromycotina in endophytic and soil-dwelling habitats.</title>
        <authorList>
            <person name="Torres-Cruz T.J."/>
            <person name="Billingsley Tobias T.L."/>
            <person name="Almatruk M."/>
            <person name="Hesse C."/>
            <person name="Kuske C.R."/>
            <person name="Desiro A."/>
            <person name="Benucci G.M."/>
            <person name="Bonito G."/>
            <person name="Stajich J.E."/>
            <person name="Dunlap C."/>
            <person name="Arnold A.E."/>
            <person name="Porras-Alfaro A."/>
        </authorList>
    </citation>
    <scope>NUCLEOTIDE SEQUENCE [LARGE SCALE GENOMIC DNA]</scope>
    <source>
        <strain evidence="6 7">AZ0501</strain>
    </source>
</reference>
<keyword evidence="5" id="KW-0539">Nucleus</keyword>
<dbReference type="InterPro" id="IPR021629">
    <property type="entry name" value="Mediator_Med23"/>
</dbReference>
<keyword evidence="7" id="KW-1185">Reference proteome</keyword>
<dbReference type="PANTHER" id="PTHR12691">
    <property type="entry name" value="MEDIATOR OF RNA POLYMERASE II TRANSCRIPTION SUBUNIT 23"/>
    <property type="match status" value="1"/>
</dbReference>
<evidence type="ECO:0008006" key="8">
    <source>
        <dbReference type="Google" id="ProtNLM"/>
    </source>
</evidence>